<dbReference type="EMBL" id="MHCX01000024">
    <property type="protein sequence ID" value="OGY29459.1"/>
    <property type="molecule type" value="Genomic_DNA"/>
</dbReference>
<dbReference type="InterPro" id="IPR002686">
    <property type="entry name" value="Transposase_17"/>
</dbReference>
<dbReference type="Proteomes" id="UP000177821">
    <property type="component" value="Unassembled WGS sequence"/>
</dbReference>
<feature type="domain" description="Transposase IS200-like" evidence="1">
    <location>
        <begin position="9"/>
        <end position="151"/>
    </location>
</feature>
<accession>A0A1G1WP33</accession>
<evidence type="ECO:0000313" key="3">
    <source>
        <dbReference type="Proteomes" id="UP000177821"/>
    </source>
</evidence>
<dbReference type="Gene3D" id="3.30.70.1290">
    <property type="entry name" value="Transposase IS200-like"/>
    <property type="match status" value="1"/>
</dbReference>
<proteinExistence type="predicted"/>
<dbReference type="Pfam" id="PF01797">
    <property type="entry name" value="Y1_Tnp"/>
    <property type="match status" value="1"/>
</dbReference>
<dbReference type="GO" id="GO:0004803">
    <property type="term" value="F:transposase activity"/>
    <property type="evidence" value="ECO:0007669"/>
    <property type="project" value="InterPro"/>
</dbReference>
<dbReference type="GO" id="GO:0006313">
    <property type="term" value="P:DNA transposition"/>
    <property type="evidence" value="ECO:0007669"/>
    <property type="project" value="InterPro"/>
</dbReference>
<evidence type="ECO:0000259" key="1">
    <source>
        <dbReference type="SMART" id="SM01321"/>
    </source>
</evidence>
<dbReference type="InterPro" id="IPR036515">
    <property type="entry name" value="Transposase_17_sf"/>
</dbReference>
<dbReference type="GO" id="GO:0003677">
    <property type="term" value="F:DNA binding"/>
    <property type="evidence" value="ECO:0007669"/>
    <property type="project" value="InterPro"/>
</dbReference>
<gene>
    <name evidence="2" type="ORF">A3J50_00635</name>
</gene>
<dbReference type="SUPFAM" id="SSF143422">
    <property type="entry name" value="Transposase IS200-like"/>
    <property type="match status" value="1"/>
</dbReference>
<dbReference type="PANTHER" id="PTHR34322:SF2">
    <property type="entry name" value="TRANSPOSASE IS200-LIKE DOMAIN-CONTAINING PROTEIN"/>
    <property type="match status" value="1"/>
</dbReference>
<reference evidence="2 3" key="1">
    <citation type="journal article" date="2016" name="Nat. Commun.">
        <title>Thousands of microbial genomes shed light on interconnected biogeochemical processes in an aquifer system.</title>
        <authorList>
            <person name="Anantharaman K."/>
            <person name="Brown C.T."/>
            <person name="Hug L.A."/>
            <person name="Sharon I."/>
            <person name="Castelle C.J."/>
            <person name="Probst A.J."/>
            <person name="Thomas B.C."/>
            <person name="Singh A."/>
            <person name="Wilkins M.J."/>
            <person name="Karaoz U."/>
            <person name="Brodie E.L."/>
            <person name="Williams K.H."/>
            <person name="Hubbard S.S."/>
            <person name="Banfield J.F."/>
        </authorList>
    </citation>
    <scope>NUCLEOTIDE SEQUENCE [LARGE SCALE GENOMIC DNA]</scope>
</reference>
<organism evidence="2 3">
    <name type="scientific">Candidatus Woykebacteria bacterium RIFCSPHIGHO2_02_FULL_43_16b</name>
    <dbReference type="NCBI Taxonomy" id="1802601"/>
    <lineage>
        <taxon>Bacteria</taxon>
        <taxon>Candidatus Woykeibacteriota</taxon>
    </lineage>
</organism>
<evidence type="ECO:0000313" key="2">
    <source>
        <dbReference type="EMBL" id="OGY29459.1"/>
    </source>
</evidence>
<dbReference type="AlphaFoldDB" id="A0A1G1WP33"/>
<protein>
    <recommendedName>
        <fullName evidence="1">Transposase IS200-like domain-containing protein</fullName>
    </recommendedName>
</protein>
<comment type="caution">
    <text evidence="2">The sequence shown here is derived from an EMBL/GenBank/DDBJ whole genome shotgun (WGS) entry which is preliminary data.</text>
</comment>
<name>A0A1G1WP33_9BACT</name>
<dbReference type="PANTHER" id="PTHR34322">
    <property type="entry name" value="TRANSPOSASE, Y1_TNP DOMAIN-CONTAINING"/>
    <property type="match status" value="1"/>
</dbReference>
<dbReference type="SMART" id="SM01321">
    <property type="entry name" value="Y1_Tnp"/>
    <property type="match status" value="1"/>
</dbReference>
<sequence>MPGRIVPLVTKEVYHVFNLGIGHRPTFTSTWEYKRFIQLLTFYSFLSPPSSFSRFENLSNDRKEILVNSRGDRTLVDILAYCLMPNHFHLLVRQAEDEGISTFISKLLNSYTRYFNVKNDSIGALFINQFKAVRMETEEQLLHVSRYIHLNPFTGYIVRDLESLSTYPWSSIQEYLAENHKGICRKDLINSNFKTPASHKNFIFDHADYQRNLGLIKHLILE</sequence>